<dbReference type="InterPro" id="IPR008995">
    <property type="entry name" value="Mo/tungstate-bd_C_term_dom"/>
</dbReference>
<dbReference type="InterPro" id="IPR050093">
    <property type="entry name" value="ABC_SmlMolc_Importer"/>
</dbReference>
<dbReference type="InterPro" id="IPR003439">
    <property type="entry name" value="ABC_transporter-like_ATP-bd"/>
</dbReference>
<protein>
    <submittedName>
        <fullName evidence="8">Sulfate/molybdate ABC transporter ATP-binding protein</fullName>
    </submittedName>
</protein>
<reference evidence="9" key="1">
    <citation type="journal article" date="2019" name="Int. J. Syst. Evol. Microbiol.">
        <title>The Global Catalogue of Microorganisms (GCM) 10K type strain sequencing project: providing services to taxonomists for standard genome sequencing and annotation.</title>
        <authorList>
            <consortium name="The Broad Institute Genomics Platform"/>
            <consortium name="The Broad Institute Genome Sequencing Center for Infectious Disease"/>
            <person name="Wu L."/>
            <person name="Ma J."/>
        </authorList>
    </citation>
    <scope>NUCLEOTIDE SEQUENCE [LARGE SCALE GENOMIC DNA]</scope>
    <source>
        <strain evidence="9">CGMCC 4.7093</strain>
    </source>
</reference>
<dbReference type="InterPro" id="IPR005116">
    <property type="entry name" value="Transp-assoc_OB_typ1"/>
</dbReference>
<dbReference type="PROSITE" id="PS50893">
    <property type="entry name" value="ABC_TRANSPORTER_2"/>
    <property type="match status" value="1"/>
</dbReference>
<dbReference type="InterPro" id="IPR004606">
    <property type="entry name" value="Mop_domain"/>
</dbReference>
<dbReference type="Gene3D" id="2.40.50.100">
    <property type="match status" value="1"/>
</dbReference>
<organism evidence="8 9">
    <name type="scientific">Actinomycetospora atypica</name>
    <dbReference type="NCBI Taxonomy" id="1290095"/>
    <lineage>
        <taxon>Bacteria</taxon>
        <taxon>Bacillati</taxon>
        <taxon>Actinomycetota</taxon>
        <taxon>Actinomycetes</taxon>
        <taxon>Pseudonocardiales</taxon>
        <taxon>Pseudonocardiaceae</taxon>
        <taxon>Actinomycetospora</taxon>
    </lineage>
</organism>
<evidence type="ECO:0000256" key="2">
    <source>
        <dbReference type="ARBA" id="ARBA00022505"/>
    </source>
</evidence>
<dbReference type="PANTHER" id="PTHR42781:SF4">
    <property type="entry name" value="SPERMIDINE_PUTRESCINE IMPORT ATP-BINDING PROTEIN POTA"/>
    <property type="match status" value="1"/>
</dbReference>
<dbReference type="RefSeq" id="WP_378035561.1">
    <property type="nucleotide sequence ID" value="NZ_JBHSIV010000006.1"/>
</dbReference>
<keyword evidence="9" id="KW-1185">Reference proteome</keyword>
<evidence type="ECO:0000256" key="1">
    <source>
        <dbReference type="ARBA" id="ARBA00022448"/>
    </source>
</evidence>
<name>A0ABV9YHS5_9PSEU</name>
<dbReference type="InterPro" id="IPR017871">
    <property type="entry name" value="ABC_transporter-like_CS"/>
</dbReference>
<comment type="caution">
    <text evidence="8">The sequence shown here is derived from an EMBL/GenBank/DDBJ whole genome shotgun (WGS) entry which is preliminary data.</text>
</comment>
<feature type="domain" description="Mop" evidence="7">
    <location>
        <begin position="284"/>
        <end position="355"/>
    </location>
</feature>
<keyword evidence="4 8" id="KW-0067">ATP-binding</keyword>
<gene>
    <name evidence="8" type="ORF">ACFPBZ_08390</name>
</gene>
<sequence>MSRLLADVAVTRGGFSLEVALTVEPGEVVAVLGANGAGKSTLLGTLAGLYRPTRDEVVLGDRSLAGVPVHRRRVGLLSQQALLFPHLSARDNVAFGPRAAGSGRRAARGTADRWLAMVDATALADRRPSALSGGQAQRVAIARALACEPELLLLDEPFAALDVDATPAVRSLLRRVVRATGVTTLMVTHDVLDAVVLADRLVVLDAGRVVETGPTAEVLRRPRSAFAARVAGLDLVPGRSCPEGLTTADGMLIGGIHPEPVAHGEPAVALFAPASVSVFRDPPKGSPRTTLPVRLAAMEPHGELVRLRAAASATGPGWIDGLAADVTPAAVAELGVEPGDEVFFAVKAAEVTVYPAGREAQGGSALP</sequence>
<evidence type="ECO:0000259" key="7">
    <source>
        <dbReference type="PROSITE" id="PS51866"/>
    </source>
</evidence>
<keyword evidence="3" id="KW-0547">Nucleotide-binding</keyword>
<dbReference type="SMART" id="SM00382">
    <property type="entry name" value="AAA"/>
    <property type="match status" value="1"/>
</dbReference>
<accession>A0ABV9YHS5</accession>
<keyword evidence="1" id="KW-0813">Transport</keyword>
<evidence type="ECO:0000313" key="8">
    <source>
        <dbReference type="EMBL" id="MFC5062221.1"/>
    </source>
</evidence>
<keyword evidence="2 5" id="KW-0500">Molybdenum</keyword>
<dbReference type="SUPFAM" id="SSF52540">
    <property type="entry name" value="P-loop containing nucleoside triphosphate hydrolases"/>
    <property type="match status" value="1"/>
</dbReference>
<dbReference type="EMBL" id="JBHSIV010000006">
    <property type="protein sequence ID" value="MFC5062221.1"/>
    <property type="molecule type" value="Genomic_DNA"/>
</dbReference>
<evidence type="ECO:0000256" key="5">
    <source>
        <dbReference type="PROSITE-ProRule" id="PRU01213"/>
    </source>
</evidence>
<dbReference type="PROSITE" id="PS00211">
    <property type="entry name" value="ABC_TRANSPORTER_1"/>
    <property type="match status" value="1"/>
</dbReference>
<dbReference type="Pfam" id="PF00005">
    <property type="entry name" value="ABC_tran"/>
    <property type="match status" value="1"/>
</dbReference>
<dbReference type="PROSITE" id="PS51866">
    <property type="entry name" value="MOP"/>
    <property type="match status" value="1"/>
</dbReference>
<feature type="domain" description="ABC transporter" evidence="6">
    <location>
        <begin position="3"/>
        <end position="231"/>
    </location>
</feature>
<dbReference type="InterPro" id="IPR027417">
    <property type="entry name" value="P-loop_NTPase"/>
</dbReference>
<evidence type="ECO:0000313" key="9">
    <source>
        <dbReference type="Proteomes" id="UP001595947"/>
    </source>
</evidence>
<dbReference type="Pfam" id="PF03459">
    <property type="entry name" value="TOBE"/>
    <property type="match status" value="1"/>
</dbReference>
<dbReference type="Proteomes" id="UP001595947">
    <property type="component" value="Unassembled WGS sequence"/>
</dbReference>
<dbReference type="SUPFAM" id="SSF50331">
    <property type="entry name" value="MOP-like"/>
    <property type="match status" value="1"/>
</dbReference>
<dbReference type="PANTHER" id="PTHR42781">
    <property type="entry name" value="SPERMIDINE/PUTRESCINE IMPORT ATP-BINDING PROTEIN POTA"/>
    <property type="match status" value="1"/>
</dbReference>
<evidence type="ECO:0000256" key="4">
    <source>
        <dbReference type="ARBA" id="ARBA00022840"/>
    </source>
</evidence>
<proteinExistence type="predicted"/>
<dbReference type="Gene3D" id="3.40.50.300">
    <property type="entry name" value="P-loop containing nucleotide triphosphate hydrolases"/>
    <property type="match status" value="1"/>
</dbReference>
<dbReference type="InterPro" id="IPR003593">
    <property type="entry name" value="AAA+_ATPase"/>
</dbReference>
<evidence type="ECO:0000256" key="3">
    <source>
        <dbReference type="ARBA" id="ARBA00022741"/>
    </source>
</evidence>
<dbReference type="GO" id="GO:0005524">
    <property type="term" value="F:ATP binding"/>
    <property type="evidence" value="ECO:0007669"/>
    <property type="project" value="UniProtKB-KW"/>
</dbReference>
<evidence type="ECO:0000259" key="6">
    <source>
        <dbReference type="PROSITE" id="PS50893"/>
    </source>
</evidence>